<feature type="transmembrane region" description="Helical" evidence="3">
    <location>
        <begin position="18"/>
        <end position="39"/>
    </location>
</feature>
<feature type="transmembrane region" description="Helical" evidence="3">
    <location>
        <begin position="59"/>
        <end position="75"/>
    </location>
</feature>
<feature type="transmembrane region" description="Helical" evidence="3">
    <location>
        <begin position="87"/>
        <end position="107"/>
    </location>
</feature>
<comment type="similarity">
    <text evidence="2">Belongs to the major facilitator superfamily. Monocarboxylate porter (TC 2.A.1.13) family.</text>
</comment>
<dbReference type="InterPro" id="IPR036259">
    <property type="entry name" value="MFS_trans_sf"/>
</dbReference>
<feature type="domain" description="Major facilitator superfamily (MFS) profile" evidence="4">
    <location>
        <begin position="1"/>
        <end position="410"/>
    </location>
</feature>
<keyword evidence="3" id="KW-1133">Transmembrane helix</keyword>
<keyword evidence="3" id="KW-0812">Transmembrane</keyword>
<feature type="transmembrane region" description="Helical" evidence="3">
    <location>
        <begin position="284"/>
        <end position="303"/>
    </location>
</feature>
<dbReference type="InterPro" id="IPR050327">
    <property type="entry name" value="Proton-linked_MCT"/>
</dbReference>
<dbReference type="STRING" id="1036612.A0A1L9T7J5"/>
<evidence type="ECO:0000259" key="4">
    <source>
        <dbReference type="PROSITE" id="PS50850"/>
    </source>
</evidence>
<keyword evidence="3" id="KW-0472">Membrane</keyword>
<dbReference type="GO" id="GO:0016020">
    <property type="term" value="C:membrane"/>
    <property type="evidence" value="ECO:0007669"/>
    <property type="project" value="UniProtKB-SubCell"/>
</dbReference>
<evidence type="ECO:0000256" key="2">
    <source>
        <dbReference type="ARBA" id="ARBA00006727"/>
    </source>
</evidence>
<dbReference type="PROSITE" id="PS50850">
    <property type="entry name" value="MFS"/>
    <property type="match status" value="1"/>
</dbReference>
<feature type="transmembrane region" description="Helical" evidence="3">
    <location>
        <begin position="309"/>
        <end position="330"/>
    </location>
</feature>
<dbReference type="RefSeq" id="XP_040699218.1">
    <property type="nucleotide sequence ID" value="XM_040852697.1"/>
</dbReference>
<sequence>MLDLETPITDYPEGGLQAWLVVVGAWCAMIPSMGLLNTLGTLHSWTSEHQLMDYSDSSIGWIFGAYGFFLYVAGVQAGPIFDCYGPLFVVVPGSIGMFASLICFSFSTAYYQIFLSFSVLGGLSACTLFNPAVSVIGHWFDCRRGLATGIACTAGGVGGVIFPIIVMFAAPRIGFGWAIRIIAFLSAGLLAIACLFMRTRLPRPTGKSAAIDFKALSDPRYATTTLAVFLVEFAVFIPITYVSSYALHVGIDKTISYALIPLLNAGAIPGRFLPGLLADRFGRFNVMIATSLFCSILTLALWIPIESNTAGVICYAILFGFSSGAAISLTPVCISQVCKVEDYGRRNGTTFTISSIGTLTGIPIAGAILQAGDGNYQGLIGFGGALYFAATVAFIVARGVCAGWKLKTIF</sequence>
<feature type="transmembrane region" description="Helical" evidence="3">
    <location>
        <begin position="378"/>
        <end position="397"/>
    </location>
</feature>
<dbReference type="InterPro" id="IPR011701">
    <property type="entry name" value="MFS"/>
</dbReference>
<proteinExistence type="inferred from homology"/>
<feature type="transmembrane region" description="Helical" evidence="3">
    <location>
        <begin position="145"/>
        <end position="169"/>
    </location>
</feature>
<organism evidence="5 6">
    <name type="scientific">Aspergillus sydowii CBS 593.65</name>
    <dbReference type="NCBI Taxonomy" id="1036612"/>
    <lineage>
        <taxon>Eukaryota</taxon>
        <taxon>Fungi</taxon>
        <taxon>Dikarya</taxon>
        <taxon>Ascomycota</taxon>
        <taxon>Pezizomycotina</taxon>
        <taxon>Eurotiomycetes</taxon>
        <taxon>Eurotiomycetidae</taxon>
        <taxon>Eurotiales</taxon>
        <taxon>Aspergillaceae</taxon>
        <taxon>Aspergillus</taxon>
        <taxon>Aspergillus subgen. Nidulantes</taxon>
    </lineage>
</organism>
<evidence type="ECO:0000313" key="5">
    <source>
        <dbReference type="EMBL" id="OJJ55412.1"/>
    </source>
</evidence>
<accession>A0A1L9T7J5</accession>
<dbReference type="Proteomes" id="UP000184356">
    <property type="component" value="Unassembled WGS sequence"/>
</dbReference>
<dbReference type="GO" id="GO:0022857">
    <property type="term" value="F:transmembrane transporter activity"/>
    <property type="evidence" value="ECO:0007669"/>
    <property type="project" value="InterPro"/>
</dbReference>
<dbReference type="PANTHER" id="PTHR11360:SF240">
    <property type="entry name" value="MONOCARBOXYLATE TRANSPORTER (EUROFUNG)-RELATED"/>
    <property type="match status" value="1"/>
</dbReference>
<dbReference type="OrthoDB" id="410267at2759"/>
<dbReference type="PANTHER" id="PTHR11360">
    <property type="entry name" value="MONOCARBOXYLATE TRANSPORTER"/>
    <property type="match status" value="1"/>
</dbReference>
<dbReference type="Gene3D" id="1.20.1250.20">
    <property type="entry name" value="MFS general substrate transporter like domains"/>
    <property type="match status" value="1"/>
</dbReference>
<keyword evidence="6" id="KW-1185">Reference proteome</keyword>
<evidence type="ECO:0000313" key="6">
    <source>
        <dbReference type="Proteomes" id="UP000184356"/>
    </source>
</evidence>
<feature type="transmembrane region" description="Helical" evidence="3">
    <location>
        <begin position="221"/>
        <end position="242"/>
    </location>
</feature>
<name>A0A1L9T7J5_9EURO</name>
<feature type="transmembrane region" description="Helical" evidence="3">
    <location>
        <begin position="351"/>
        <end position="372"/>
    </location>
</feature>
<dbReference type="InterPro" id="IPR020846">
    <property type="entry name" value="MFS_dom"/>
</dbReference>
<dbReference type="GeneID" id="63768770"/>
<protein>
    <recommendedName>
        <fullName evidence="4">Major facilitator superfamily (MFS) profile domain-containing protein</fullName>
    </recommendedName>
</protein>
<dbReference type="SUPFAM" id="SSF103473">
    <property type="entry name" value="MFS general substrate transporter"/>
    <property type="match status" value="1"/>
</dbReference>
<dbReference type="AlphaFoldDB" id="A0A1L9T7J5"/>
<gene>
    <name evidence="5" type="ORF">ASPSYDRAFT_92548</name>
</gene>
<evidence type="ECO:0000256" key="3">
    <source>
        <dbReference type="SAM" id="Phobius"/>
    </source>
</evidence>
<dbReference type="VEuPathDB" id="FungiDB:ASPSYDRAFT_92548"/>
<feature type="transmembrane region" description="Helical" evidence="3">
    <location>
        <begin position="113"/>
        <end position="133"/>
    </location>
</feature>
<comment type="subcellular location">
    <subcellularLocation>
        <location evidence="1">Membrane</location>
        <topology evidence="1">Multi-pass membrane protein</topology>
    </subcellularLocation>
</comment>
<reference evidence="6" key="1">
    <citation type="journal article" date="2017" name="Genome Biol.">
        <title>Comparative genomics reveals high biological diversity and specific adaptations in the industrially and medically important fungal genus Aspergillus.</title>
        <authorList>
            <person name="de Vries R.P."/>
            <person name="Riley R."/>
            <person name="Wiebenga A."/>
            <person name="Aguilar-Osorio G."/>
            <person name="Amillis S."/>
            <person name="Uchima C.A."/>
            <person name="Anderluh G."/>
            <person name="Asadollahi M."/>
            <person name="Askin M."/>
            <person name="Barry K."/>
            <person name="Battaglia E."/>
            <person name="Bayram O."/>
            <person name="Benocci T."/>
            <person name="Braus-Stromeyer S.A."/>
            <person name="Caldana C."/>
            <person name="Canovas D."/>
            <person name="Cerqueira G.C."/>
            <person name="Chen F."/>
            <person name="Chen W."/>
            <person name="Choi C."/>
            <person name="Clum A."/>
            <person name="Dos Santos R.A."/>
            <person name="Damasio A.R."/>
            <person name="Diallinas G."/>
            <person name="Emri T."/>
            <person name="Fekete E."/>
            <person name="Flipphi M."/>
            <person name="Freyberg S."/>
            <person name="Gallo A."/>
            <person name="Gournas C."/>
            <person name="Habgood R."/>
            <person name="Hainaut M."/>
            <person name="Harispe M.L."/>
            <person name="Henrissat B."/>
            <person name="Hilden K.S."/>
            <person name="Hope R."/>
            <person name="Hossain A."/>
            <person name="Karabika E."/>
            <person name="Karaffa L."/>
            <person name="Karanyi Z."/>
            <person name="Krasevec N."/>
            <person name="Kuo A."/>
            <person name="Kusch H."/>
            <person name="LaButti K."/>
            <person name="Lagendijk E.L."/>
            <person name="Lapidus A."/>
            <person name="Levasseur A."/>
            <person name="Lindquist E."/>
            <person name="Lipzen A."/>
            <person name="Logrieco A.F."/>
            <person name="MacCabe A."/>
            <person name="Maekelae M.R."/>
            <person name="Malavazi I."/>
            <person name="Melin P."/>
            <person name="Meyer V."/>
            <person name="Mielnichuk N."/>
            <person name="Miskei M."/>
            <person name="Molnar A.P."/>
            <person name="Mule G."/>
            <person name="Ngan C.Y."/>
            <person name="Orejas M."/>
            <person name="Orosz E."/>
            <person name="Ouedraogo J.P."/>
            <person name="Overkamp K.M."/>
            <person name="Park H.-S."/>
            <person name="Perrone G."/>
            <person name="Piumi F."/>
            <person name="Punt P.J."/>
            <person name="Ram A.F."/>
            <person name="Ramon A."/>
            <person name="Rauscher S."/>
            <person name="Record E."/>
            <person name="Riano-Pachon D.M."/>
            <person name="Robert V."/>
            <person name="Roehrig J."/>
            <person name="Ruller R."/>
            <person name="Salamov A."/>
            <person name="Salih N.S."/>
            <person name="Samson R.A."/>
            <person name="Sandor E."/>
            <person name="Sanguinetti M."/>
            <person name="Schuetze T."/>
            <person name="Sepcic K."/>
            <person name="Shelest E."/>
            <person name="Sherlock G."/>
            <person name="Sophianopoulou V."/>
            <person name="Squina F.M."/>
            <person name="Sun H."/>
            <person name="Susca A."/>
            <person name="Todd R.B."/>
            <person name="Tsang A."/>
            <person name="Unkles S.E."/>
            <person name="van de Wiele N."/>
            <person name="van Rossen-Uffink D."/>
            <person name="Oliveira J.V."/>
            <person name="Vesth T.C."/>
            <person name="Visser J."/>
            <person name="Yu J.-H."/>
            <person name="Zhou M."/>
            <person name="Andersen M.R."/>
            <person name="Archer D.B."/>
            <person name="Baker S.E."/>
            <person name="Benoit I."/>
            <person name="Brakhage A.A."/>
            <person name="Braus G.H."/>
            <person name="Fischer R."/>
            <person name="Frisvad J.C."/>
            <person name="Goldman G.H."/>
            <person name="Houbraken J."/>
            <person name="Oakley B."/>
            <person name="Pocsi I."/>
            <person name="Scazzocchio C."/>
            <person name="Seiboth B."/>
            <person name="vanKuyk P.A."/>
            <person name="Wortman J."/>
            <person name="Dyer P.S."/>
            <person name="Grigoriev I.V."/>
        </authorList>
    </citation>
    <scope>NUCLEOTIDE SEQUENCE [LARGE SCALE GENOMIC DNA]</scope>
    <source>
        <strain evidence="6">CBS 593.65</strain>
    </source>
</reference>
<dbReference type="EMBL" id="KV878592">
    <property type="protein sequence ID" value="OJJ55412.1"/>
    <property type="molecule type" value="Genomic_DNA"/>
</dbReference>
<dbReference type="Pfam" id="PF07690">
    <property type="entry name" value="MFS_1"/>
    <property type="match status" value="1"/>
</dbReference>
<feature type="transmembrane region" description="Helical" evidence="3">
    <location>
        <begin position="175"/>
        <end position="197"/>
    </location>
</feature>
<evidence type="ECO:0000256" key="1">
    <source>
        <dbReference type="ARBA" id="ARBA00004141"/>
    </source>
</evidence>